<evidence type="ECO:0000256" key="2">
    <source>
        <dbReference type="ARBA" id="ARBA00022692"/>
    </source>
</evidence>
<proteinExistence type="predicted"/>
<dbReference type="Proteomes" id="UP001596200">
    <property type="component" value="Unassembled WGS sequence"/>
</dbReference>
<dbReference type="RefSeq" id="WP_344508460.1">
    <property type="nucleotide sequence ID" value="NZ_BAAATU010000007.1"/>
</dbReference>
<comment type="caution">
    <text evidence="8">The sequence shown here is derived from an EMBL/GenBank/DDBJ whole genome shotgun (WGS) entry which is preliminary data.</text>
</comment>
<comment type="subcellular location">
    <subcellularLocation>
        <location evidence="1">Membrane</location>
        <topology evidence="1">Multi-pass membrane protein</topology>
    </subcellularLocation>
</comment>
<reference evidence="9" key="1">
    <citation type="journal article" date="2019" name="Int. J. Syst. Evol. Microbiol.">
        <title>The Global Catalogue of Microorganisms (GCM) 10K type strain sequencing project: providing services to taxonomists for standard genome sequencing and annotation.</title>
        <authorList>
            <consortium name="The Broad Institute Genomics Platform"/>
            <consortium name="The Broad Institute Genome Sequencing Center for Infectious Disease"/>
            <person name="Wu L."/>
            <person name="Ma J."/>
        </authorList>
    </citation>
    <scope>NUCLEOTIDE SEQUENCE [LARGE SCALE GENOMIC DNA]</scope>
    <source>
        <strain evidence="9">JCM 4147</strain>
    </source>
</reference>
<evidence type="ECO:0000256" key="1">
    <source>
        <dbReference type="ARBA" id="ARBA00004141"/>
    </source>
</evidence>
<organism evidence="8 9">
    <name type="scientific">Streptomyces pulveraceus</name>
    <dbReference type="NCBI Taxonomy" id="68258"/>
    <lineage>
        <taxon>Bacteria</taxon>
        <taxon>Bacillati</taxon>
        <taxon>Actinomycetota</taxon>
        <taxon>Actinomycetes</taxon>
        <taxon>Kitasatosporales</taxon>
        <taxon>Streptomycetaceae</taxon>
        <taxon>Streptomyces</taxon>
    </lineage>
</organism>
<evidence type="ECO:0000256" key="5">
    <source>
        <dbReference type="SAM" id="MobiDB-lite"/>
    </source>
</evidence>
<keyword evidence="2 6" id="KW-0812">Transmembrane</keyword>
<protein>
    <submittedName>
        <fullName evidence="8">RDD family protein</fullName>
    </submittedName>
</protein>
<keyword evidence="3 6" id="KW-1133">Transmembrane helix</keyword>
<evidence type="ECO:0000256" key="4">
    <source>
        <dbReference type="ARBA" id="ARBA00023136"/>
    </source>
</evidence>
<dbReference type="Pfam" id="PF06271">
    <property type="entry name" value="RDD"/>
    <property type="match status" value="1"/>
</dbReference>
<feature type="domain" description="RDD" evidence="7">
    <location>
        <begin position="50"/>
        <end position="143"/>
    </location>
</feature>
<gene>
    <name evidence="8" type="ORF">ACFP1B_01980</name>
</gene>
<evidence type="ECO:0000313" key="8">
    <source>
        <dbReference type="EMBL" id="MFC5912213.1"/>
    </source>
</evidence>
<evidence type="ECO:0000256" key="3">
    <source>
        <dbReference type="ARBA" id="ARBA00022989"/>
    </source>
</evidence>
<feature type="transmembrane region" description="Helical" evidence="6">
    <location>
        <begin position="56"/>
        <end position="74"/>
    </location>
</feature>
<evidence type="ECO:0000256" key="6">
    <source>
        <dbReference type="SAM" id="Phobius"/>
    </source>
</evidence>
<keyword evidence="4 6" id="KW-0472">Membrane</keyword>
<feature type="transmembrane region" description="Helical" evidence="6">
    <location>
        <begin position="86"/>
        <end position="108"/>
    </location>
</feature>
<accession>A0ABW1GDC3</accession>
<name>A0ABW1GDC3_9ACTN</name>
<evidence type="ECO:0000259" key="7">
    <source>
        <dbReference type="Pfam" id="PF06271"/>
    </source>
</evidence>
<feature type="compositionally biased region" description="Basic and acidic residues" evidence="5">
    <location>
        <begin position="1"/>
        <end position="10"/>
    </location>
</feature>
<feature type="region of interest" description="Disordered" evidence="5">
    <location>
        <begin position="1"/>
        <end position="45"/>
    </location>
</feature>
<sequence>MTIPRGEGRSRNLSVPPLPTARAALPPTPGYRTAPHPPHAPLTMRVPPRAGDMRRYLAVGLDCYLCLVAAGLLARPYVHTAAVTEAVGLLLGPALAFSFLNHVVLTSLTGAGAGKLIMGIRVVRLPDAGRPGPWLLLRRWLYGLCWLPLQPWYGLRSLLSGPGALPRTTLWNGGNGEPCTDPLGLRQVRRSGLTAHRAAPGARH</sequence>
<dbReference type="InterPro" id="IPR010432">
    <property type="entry name" value="RDD"/>
</dbReference>
<evidence type="ECO:0000313" key="9">
    <source>
        <dbReference type="Proteomes" id="UP001596200"/>
    </source>
</evidence>
<keyword evidence="9" id="KW-1185">Reference proteome</keyword>
<dbReference type="EMBL" id="JBHSPU010000001">
    <property type="protein sequence ID" value="MFC5912213.1"/>
    <property type="molecule type" value="Genomic_DNA"/>
</dbReference>